<sequence length="243" mass="26650">MNSWLDLLKTPPSARLEPAGVIFVIRCTPDIFTGEQINVGVCAVDPKGRRKAKVVTEPARLQCLYGEQSVNVLMLAQAALEAAERGAPSPSAQIVFDDPAPYFNSTLDQAVENTFADQVTVALPHRDPAMREELPDDVAQTRVANAVKDQIGLDFELLANTPAGDCEYRPWPTHHGDPASAAEWCRNDQERLLQREHTAHPPDGQRVGLGMCGAVPSEARPRVVRPPPSQQEPQGPARNRRRD</sequence>
<accession>A0A849K594</accession>
<protein>
    <submittedName>
        <fullName evidence="2">DUF3037 domain-containing protein</fullName>
    </submittedName>
</protein>
<comment type="caution">
    <text evidence="2">The sequence shown here is derived from an EMBL/GenBank/DDBJ whole genome shotgun (WGS) entry which is preliminary data.</text>
</comment>
<feature type="region of interest" description="Disordered" evidence="1">
    <location>
        <begin position="198"/>
        <end position="243"/>
    </location>
</feature>
<dbReference type="Pfam" id="PF11236">
    <property type="entry name" value="DUF3037"/>
    <property type="match status" value="1"/>
</dbReference>
<organism evidence="2 3">
    <name type="scientific">Ramlibacter montanisoli</name>
    <dbReference type="NCBI Taxonomy" id="2732512"/>
    <lineage>
        <taxon>Bacteria</taxon>
        <taxon>Pseudomonadati</taxon>
        <taxon>Pseudomonadota</taxon>
        <taxon>Betaproteobacteria</taxon>
        <taxon>Burkholderiales</taxon>
        <taxon>Comamonadaceae</taxon>
        <taxon>Ramlibacter</taxon>
    </lineage>
</organism>
<evidence type="ECO:0000313" key="3">
    <source>
        <dbReference type="Proteomes" id="UP000552954"/>
    </source>
</evidence>
<reference evidence="2 3" key="1">
    <citation type="submission" date="2020-05" db="EMBL/GenBank/DDBJ databases">
        <authorList>
            <person name="Khan S.A."/>
            <person name="Jeon C.O."/>
            <person name="Chun B.H."/>
        </authorList>
    </citation>
    <scope>NUCLEOTIDE SEQUENCE [LARGE SCALE GENOMIC DNA]</scope>
    <source>
        <strain evidence="2 3">B156</strain>
    </source>
</reference>
<evidence type="ECO:0000256" key="1">
    <source>
        <dbReference type="SAM" id="MobiDB-lite"/>
    </source>
</evidence>
<dbReference type="EMBL" id="JABFCS010000001">
    <property type="protein sequence ID" value="NNU43582.1"/>
    <property type="molecule type" value="Genomic_DNA"/>
</dbReference>
<dbReference type="Proteomes" id="UP000552954">
    <property type="component" value="Unassembled WGS sequence"/>
</dbReference>
<dbReference type="RefSeq" id="WP_171559000.1">
    <property type="nucleotide sequence ID" value="NZ_JABFCS010000001.1"/>
</dbReference>
<evidence type="ECO:0000313" key="2">
    <source>
        <dbReference type="EMBL" id="NNU43582.1"/>
    </source>
</evidence>
<dbReference type="InterPro" id="IPR021398">
    <property type="entry name" value="DUF3037"/>
</dbReference>
<name>A0A849K594_9BURK</name>
<dbReference type="AlphaFoldDB" id="A0A849K594"/>
<keyword evidence="3" id="KW-1185">Reference proteome</keyword>
<gene>
    <name evidence="2" type="ORF">HK415_11110</name>
</gene>
<proteinExistence type="predicted"/>
<reference evidence="2 3" key="2">
    <citation type="submission" date="2020-06" db="EMBL/GenBank/DDBJ databases">
        <title>Ramlibacter rhizophilus sp. nov., isolated from rhizosphere soil of national flower Mugunghwa from South Korea.</title>
        <authorList>
            <person name="Zheng-Fei Y."/>
            <person name="Huan T."/>
        </authorList>
    </citation>
    <scope>NUCLEOTIDE SEQUENCE [LARGE SCALE GENOMIC DNA]</scope>
    <source>
        <strain evidence="2 3">B156</strain>
    </source>
</reference>